<protein>
    <submittedName>
        <fullName evidence="1">Uncharacterized protein</fullName>
    </submittedName>
</protein>
<dbReference type="PANTHER" id="PTHR28608:SF1">
    <property type="entry name" value="INTEGRATOR COMPLEX SUBUNIT 2"/>
    <property type="match status" value="1"/>
</dbReference>
<keyword evidence="2" id="KW-1185">Reference proteome</keyword>
<dbReference type="AlphaFoldDB" id="A0A0L0HNT1"/>
<dbReference type="SUPFAM" id="SSF48371">
    <property type="entry name" value="ARM repeat"/>
    <property type="match status" value="1"/>
</dbReference>
<dbReference type="OrthoDB" id="3363059at2759"/>
<evidence type="ECO:0000313" key="2">
    <source>
        <dbReference type="Proteomes" id="UP000053201"/>
    </source>
</evidence>
<reference evidence="1 2" key="1">
    <citation type="submission" date="2009-08" db="EMBL/GenBank/DDBJ databases">
        <title>The Genome Sequence of Spizellomyces punctatus strain DAOM BR117.</title>
        <authorList>
            <consortium name="The Broad Institute Genome Sequencing Platform"/>
            <person name="Russ C."/>
            <person name="Cuomo C."/>
            <person name="Shea T."/>
            <person name="Young S.K."/>
            <person name="Zeng Q."/>
            <person name="Koehrsen M."/>
            <person name="Haas B."/>
            <person name="Borodovsky M."/>
            <person name="Guigo R."/>
            <person name="Alvarado L."/>
            <person name="Berlin A."/>
            <person name="Bochicchio J."/>
            <person name="Borenstein D."/>
            <person name="Chapman S."/>
            <person name="Chen Z."/>
            <person name="Engels R."/>
            <person name="Freedman E."/>
            <person name="Gellesch M."/>
            <person name="Goldberg J."/>
            <person name="Griggs A."/>
            <person name="Gujja S."/>
            <person name="Heiman D."/>
            <person name="Hepburn T."/>
            <person name="Howarth C."/>
            <person name="Jen D."/>
            <person name="Larson L."/>
            <person name="Lewis B."/>
            <person name="Mehta T."/>
            <person name="Park D."/>
            <person name="Pearson M."/>
            <person name="Roberts A."/>
            <person name="Saif S."/>
            <person name="Shenoy N."/>
            <person name="Sisk P."/>
            <person name="Stolte C."/>
            <person name="Sykes S."/>
            <person name="Thomson T."/>
            <person name="Walk T."/>
            <person name="White J."/>
            <person name="Yandava C."/>
            <person name="Burger G."/>
            <person name="Gray M.W."/>
            <person name="Holland P.W.H."/>
            <person name="King N."/>
            <person name="Lang F.B.F."/>
            <person name="Roger A.J."/>
            <person name="Ruiz-Trillo I."/>
            <person name="Lander E."/>
            <person name="Nusbaum C."/>
        </authorList>
    </citation>
    <scope>NUCLEOTIDE SEQUENCE [LARGE SCALE GENOMIC DNA]</scope>
    <source>
        <strain evidence="1 2">DAOM BR117</strain>
    </source>
</reference>
<organism evidence="1 2">
    <name type="scientific">Spizellomyces punctatus (strain DAOM BR117)</name>
    <dbReference type="NCBI Taxonomy" id="645134"/>
    <lineage>
        <taxon>Eukaryota</taxon>
        <taxon>Fungi</taxon>
        <taxon>Fungi incertae sedis</taxon>
        <taxon>Chytridiomycota</taxon>
        <taxon>Chytridiomycota incertae sedis</taxon>
        <taxon>Chytridiomycetes</taxon>
        <taxon>Spizellomycetales</taxon>
        <taxon>Spizellomycetaceae</taxon>
        <taxon>Spizellomyces</taxon>
    </lineage>
</organism>
<dbReference type="GO" id="GO:0032039">
    <property type="term" value="C:integrator complex"/>
    <property type="evidence" value="ECO:0007669"/>
    <property type="project" value="InterPro"/>
</dbReference>
<dbReference type="Pfam" id="PF14750">
    <property type="entry name" value="INTS2"/>
    <property type="match status" value="1"/>
</dbReference>
<sequence length="587" mass="66335">MVSLSTRIVCQILRGDILPKPNVDIQQWTFDQIKNAHVPLDPVLPKALELYVESVGKRGPVTGISEADIALLFENRKTISARHVLALYYVLLYNDMVEERRSGLQKQGGDPIYELEEYTDNLLDRIPTKQILSHVEDPSNQPTYHTLYPRFWALMCAQYPEVLDVGGFLCEEGCRDKSAVVPAAVRGFALIGKEMEAADVNILLSSGKEEDLRAVISYLDSLTLMDLQTHFATVTTNLLPRITNPQTTSDISTQFFSLWISLYTINPRETCLATVNTLRPLNAKPYDHHTLVMDPLIVFSCREVFRRGALRIFLRVLTYYMIASKHRWRKLWAGGIKPEAYLPPTTIDTLIQTQDAAIIQCLLEGLVGGEESIRPFIYDFIHQMFIEDPILIRVVAFQTFPVEILKGVVEGVPSMHVCFDFVPGMLEHPNIRVRVFGLQLFGWLGETYPIEKSLHQAKHLILPNIAHLCLDLSKYNKHLKASRDTATTIPFPPRVEGWTETIVGVLVNIAKAFPSLVESVGNLLEELKLPMPMAELRSILRNAYPLQDTDSPLDALAKFQDAVSLTFGKVLRDVVLMDPEMLDKSIR</sequence>
<gene>
    <name evidence="1" type="ORF">SPPG_01835</name>
</gene>
<dbReference type="eggNOG" id="ENOG502QSP2">
    <property type="taxonomic scope" value="Eukaryota"/>
</dbReference>
<accession>A0A0L0HNT1</accession>
<dbReference type="Proteomes" id="UP000053201">
    <property type="component" value="Unassembled WGS sequence"/>
</dbReference>
<dbReference type="GeneID" id="27685471"/>
<dbReference type="STRING" id="645134.A0A0L0HNT1"/>
<dbReference type="InterPro" id="IPR029321">
    <property type="entry name" value="INTS2"/>
</dbReference>
<evidence type="ECO:0000313" key="1">
    <source>
        <dbReference type="EMBL" id="KND02752.1"/>
    </source>
</evidence>
<name>A0A0L0HNT1_SPIPD</name>
<dbReference type="InterPro" id="IPR016024">
    <property type="entry name" value="ARM-type_fold"/>
</dbReference>
<proteinExistence type="predicted"/>
<dbReference type="InParanoid" id="A0A0L0HNT1"/>
<dbReference type="VEuPathDB" id="FungiDB:SPPG_01835"/>
<dbReference type="EMBL" id="KQ257452">
    <property type="protein sequence ID" value="KND02752.1"/>
    <property type="molecule type" value="Genomic_DNA"/>
</dbReference>
<dbReference type="OMA" id="SKHRIWK"/>
<dbReference type="RefSeq" id="XP_016610791.1">
    <property type="nucleotide sequence ID" value="XM_016750147.1"/>
</dbReference>
<dbReference type="PANTHER" id="PTHR28608">
    <property type="entry name" value="INTEGRATOR COMPLEX SUBUNIT 2"/>
    <property type="match status" value="1"/>
</dbReference>
<dbReference type="GO" id="GO:0034472">
    <property type="term" value="P:snRNA 3'-end processing"/>
    <property type="evidence" value="ECO:0007669"/>
    <property type="project" value="TreeGrafter"/>
</dbReference>